<accession>A0A316HHJ9</accession>
<dbReference type="Pfam" id="PF09722">
    <property type="entry name" value="Xre_MbcA_ParS_C"/>
    <property type="match status" value="1"/>
</dbReference>
<comment type="caution">
    <text evidence="2">The sequence shown here is derived from an EMBL/GenBank/DDBJ whole genome shotgun (WGS) entry which is preliminary data.</text>
</comment>
<feature type="domain" description="Antitoxin Xre/MbcA/ParS-like toxin-binding" evidence="1">
    <location>
        <begin position="119"/>
        <end position="165"/>
    </location>
</feature>
<dbReference type="Proteomes" id="UP000245678">
    <property type="component" value="Unassembled WGS sequence"/>
</dbReference>
<gene>
    <name evidence="2" type="ORF">LX99_00467</name>
</gene>
<organism evidence="2 3">
    <name type="scientific">Mucilaginibacter oryzae</name>
    <dbReference type="NCBI Taxonomy" id="468058"/>
    <lineage>
        <taxon>Bacteria</taxon>
        <taxon>Pseudomonadati</taxon>
        <taxon>Bacteroidota</taxon>
        <taxon>Sphingobacteriia</taxon>
        <taxon>Sphingobacteriales</taxon>
        <taxon>Sphingobacteriaceae</taxon>
        <taxon>Mucilaginibacter</taxon>
    </lineage>
</organism>
<protein>
    <submittedName>
        <fullName evidence="2">Putative toxin-antitoxin system antitoxin component (TIGR02293 family)</fullName>
    </submittedName>
</protein>
<dbReference type="EMBL" id="QGHA01000001">
    <property type="protein sequence ID" value="PWK80006.1"/>
    <property type="molecule type" value="Genomic_DNA"/>
</dbReference>
<dbReference type="InterPro" id="IPR024467">
    <property type="entry name" value="Xre/MbcA/ParS-like_toxin-bd"/>
</dbReference>
<dbReference type="RefSeq" id="WP_109606032.1">
    <property type="nucleotide sequence ID" value="NZ_QGHA01000001.1"/>
</dbReference>
<evidence type="ECO:0000313" key="3">
    <source>
        <dbReference type="Proteomes" id="UP000245678"/>
    </source>
</evidence>
<proteinExistence type="predicted"/>
<evidence type="ECO:0000313" key="2">
    <source>
        <dbReference type="EMBL" id="PWK80006.1"/>
    </source>
</evidence>
<reference evidence="2 3" key="1">
    <citation type="submission" date="2018-05" db="EMBL/GenBank/DDBJ databases">
        <title>Genomic Encyclopedia of Archaeal and Bacterial Type Strains, Phase II (KMG-II): from individual species to whole genera.</title>
        <authorList>
            <person name="Goeker M."/>
        </authorList>
    </citation>
    <scope>NUCLEOTIDE SEQUENCE [LARGE SCALE GENOMIC DNA]</scope>
    <source>
        <strain evidence="2 3">DSM 19975</strain>
    </source>
</reference>
<keyword evidence="3" id="KW-1185">Reference proteome</keyword>
<dbReference type="AlphaFoldDB" id="A0A316HHJ9"/>
<sequence length="168" mass="18549">MSKTVKNSNAGVQQRGGQAASKPYVFTEAPMQAFNELLVPYETYFKSPLAKLGAIRHGIGSNAISDLLKITGATQSDVAKWLHITEPTLRKHLQGPHDLNQGLSEHIIQLFELFDKGLDTFGSPDEFKSWLRHYNPGIDAVPYDLLDTITGISIVISQLIRIDYGVLA</sequence>
<name>A0A316HHJ9_9SPHI</name>
<evidence type="ECO:0000259" key="1">
    <source>
        <dbReference type="Pfam" id="PF09722"/>
    </source>
</evidence>